<protein>
    <submittedName>
        <fullName evidence="1">Uncharacterized protein</fullName>
    </submittedName>
</protein>
<dbReference type="EMBL" id="BARS01037008">
    <property type="protein sequence ID" value="GAG21409.1"/>
    <property type="molecule type" value="Genomic_DNA"/>
</dbReference>
<gene>
    <name evidence="1" type="ORF">S01H1_56796</name>
</gene>
<evidence type="ECO:0000313" key="1">
    <source>
        <dbReference type="EMBL" id="GAG21409.1"/>
    </source>
</evidence>
<sequence length="39" mass="4317">SKKIVALLPGQLRVVVLFGPNMNKSYVYRIDAMAPEQLG</sequence>
<organism evidence="1">
    <name type="scientific">marine sediment metagenome</name>
    <dbReference type="NCBI Taxonomy" id="412755"/>
    <lineage>
        <taxon>unclassified sequences</taxon>
        <taxon>metagenomes</taxon>
        <taxon>ecological metagenomes</taxon>
    </lineage>
</organism>
<comment type="caution">
    <text evidence="1">The sequence shown here is derived from an EMBL/GenBank/DDBJ whole genome shotgun (WGS) entry which is preliminary data.</text>
</comment>
<accession>X0VSJ7</accession>
<reference evidence="1" key="1">
    <citation type="journal article" date="2014" name="Front. Microbiol.">
        <title>High frequency of phylogenetically diverse reductive dehalogenase-homologous genes in deep subseafloor sedimentary metagenomes.</title>
        <authorList>
            <person name="Kawai M."/>
            <person name="Futagami T."/>
            <person name="Toyoda A."/>
            <person name="Takaki Y."/>
            <person name="Nishi S."/>
            <person name="Hori S."/>
            <person name="Arai W."/>
            <person name="Tsubouchi T."/>
            <person name="Morono Y."/>
            <person name="Uchiyama I."/>
            <person name="Ito T."/>
            <person name="Fujiyama A."/>
            <person name="Inagaki F."/>
            <person name="Takami H."/>
        </authorList>
    </citation>
    <scope>NUCLEOTIDE SEQUENCE</scope>
    <source>
        <strain evidence="1">Expedition CK06-06</strain>
    </source>
</reference>
<name>X0VSJ7_9ZZZZ</name>
<proteinExistence type="predicted"/>
<feature type="non-terminal residue" evidence="1">
    <location>
        <position position="1"/>
    </location>
</feature>
<dbReference type="AlphaFoldDB" id="X0VSJ7"/>